<evidence type="ECO:0000313" key="5">
    <source>
        <dbReference type="EMBL" id="PLR36049.1"/>
    </source>
</evidence>
<dbReference type="InterPro" id="IPR000182">
    <property type="entry name" value="GNAT_dom"/>
</dbReference>
<dbReference type="Gene3D" id="3.40.630.30">
    <property type="match status" value="1"/>
</dbReference>
<evidence type="ECO:0000259" key="4">
    <source>
        <dbReference type="PROSITE" id="PS51186"/>
    </source>
</evidence>
<comment type="caution">
    <text evidence="5">The sequence shown here is derived from an EMBL/GenBank/DDBJ whole genome shotgun (WGS) entry which is preliminary data.</text>
</comment>
<proteinExistence type="predicted"/>
<dbReference type="InterPro" id="IPR050832">
    <property type="entry name" value="Bact_Acetyltransf"/>
</dbReference>
<gene>
    <name evidence="5" type="ORF">CYR32_09855</name>
</gene>
<dbReference type="PANTHER" id="PTHR43877">
    <property type="entry name" value="AMINOALKYLPHOSPHONATE N-ACETYLTRANSFERASE-RELATED-RELATED"/>
    <property type="match status" value="1"/>
</dbReference>
<dbReference type="EMBL" id="PJZH01000007">
    <property type="protein sequence ID" value="PLR36049.1"/>
    <property type="molecule type" value="Genomic_DNA"/>
</dbReference>
<keyword evidence="1 5" id="KW-0808">Transferase</keyword>
<protein>
    <submittedName>
        <fullName evidence="5">N-acetyltransferase</fullName>
    </submittedName>
</protein>
<evidence type="ECO:0000313" key="6">
    <source>
        <dbReference type="Proteomes" id="UP000234503"/>
    </source>
</evidence>
<dbReference type="PROSITE" id="PS51186">
    <property type="entry name" value="GNAT"/>
    <property type="match status" value="1"/>
</dbReference>
<dbReference type="AlphaFoldDB" id="A0A2N5E4X7"/>
<dbReference type="Pfam" id="PF00583">
    <property type="entry name" value="Acetyltransf_1"/>
    <property type="match status" value="1"/>
</dbReference>
<feature type="region of interest" description="Disordered" evidence="3">
    <location>
        <begin position="1"/>
        <end position="27"/>
    </location>
</feature>
<sequence length="186" mass="20980">MGRLFFGGSPLFTAPTAKPRDNPGRGTPQWAFTPRSQAMLRKMSEPEFAPWAQLFLADYAEDLRANYGFDALRAQAEAQQALQAVLPHGVETERQVLLVIESRHEVVGYLWYQRNEANAFIMDFLVLPPFRGAGHGRRALAELEAALAGEGIHELRLRVAADNPRARQLYEACDFQVTGYNMNKRF</sequence>
<feature type="domain" description="N-acetyltransferase" evidence="4">
    <location>
        <begin position="38"/>
        <end position="186"/>
    </location>
</feature>
<dbReference type="SUPFAM" id="SSF55729">
    <property type="entry name" value="Acyl-CoA N-acyltransferases (Nat)"/>
    <property type="match status" value="1"/>
</dbReference>
<name>A0A2N5E4X7_9GAMM</name>
<dbReference type="OrthoDB" id="1858440at2"/>
<dbReference type="InterPro" id="IPR016181">
    <property type="entry name" value="Acyl_CoA_acyltransferase"/>
</dbReference>
<dbReference type="CDD" id="cd04301">
    <property type="entry name" value="NAT_SF"/>
    <property type="match status" value="1"/>
</dbReference>
<keyword evidence="2" id="KW-0012">Acyltransferase</keyword>
<dbReference type="Proteomes" id="UP000234503">
    <property type="component" value="Unassembled WGS sequence"/>
</dbReference>
<dbReference type="GO" id="GO:0016747">
    <property type="term" value="F:acyltransferase activity, transferring groups other than amino-acyl groups"/>
    <property type="evidence" value="ECO:0007669"/>
    <property type="project" value="InterPro"/>
</dbReference>
<accession>A0A2N5E4X7</accession>
<evidence type="ECO:0000256" key="2">
    <source>
        <dbReference type="ARBA" id="ARBA00023315"/>
    </source>
</evidence>
<evidence type="ECO:0000256" key="3">
    <source>
        <dbReference type="SAM" id="MobiDB-lite"/>
    </source>
</evidence>
<reference evidence="5 6" key="1">
    <citation type="submission" date="2017-12" db="EMBL/GenBank/DDBJ databases">
        <title>Characterization of six clinical isolates of Enterochimera gen. nov., a novel genus of the Yersiniaciae family and the three species Enterochimera arupensis sp. nov., Enterochimera coloradensis sp. nov, and Enterochimera californica sp. nov.</title>
        <authorList>
            <person name="Rossi A."/>
            <person name="Fisher M."/>
        </authorList>
    </citation>
    <scope>NUCLEOTIDE SEQUENCE [LARGE SCALE GENOMIC DNA]</scope>
    <source>
        <strain evidence="6">2016-Iso4</strain>
    </source>
</reference>
<evidence type="ECO:0000256" key="1">
    <source>
        <dbReference type="ARBA" id="ARBA00022679"/>
    </source>
</evidence>
<keyword evidence="6" id="KW-1185">Reference proteome</keyword>
<organism evidence="5 6">
    <name type="scientific">Chimaeribacter coloradensis</name>
    <dbReference type="NCBI Taxonomy" id="2060068"/>
    <lineage>
        <taxon>Bacteria</taxon>
        <taxon>Pseudomonadati</taxon>
        <taxon>Pseudomonadota</taxon>
        <taxon>Gammaproteobacteria</taxon>
        <taxon>Enterobacterales</taxon>
        <taxon>Yersiniaceae</taxon>
        <taxon>Chimaeribacter</taxon>
    </lineage>
</organism>